<dbReference type="EMBL" id="SNRW01010285">
    <property type="protein sequence ID" value="KAA6376785.1"/>
    <property type="molecule type" value="Genomic_DNA"/>
</dbReference>
<comment type="caution">
    <text evidence="1">The sequence shown here is derived from an EMBL/GenBank/DDBJ whole genome shotgun (WGS) entry which is preliminary data.</text>
</comment>
<gene>
    <name evidence="1" type="ORF">EZS28_027688</name>
</gene>
<name>A0A5J4V440_9EUKA</name>
<sequence>MRQGRKLYNIYVKNKDDIKIPPVLKGKHVDYLRNQFLALDPTLVLSDEGLKAFKSLVNPSDWKQAMKVMYGPNWPQIINDQHLMKKIVAHDDLQDLLESQQETMALMRKDVEENYKRLVKENEGIDDPRYSEIQTSQPIPIDRNINARLAGPQNQMNSMAPPPNPDTQFKELGEVAPKQYVEILKETDEEQPFQYPAEEDALQQQIYDTQIQSQSEPQRYTNVPHQMGVNDIQSISNFRNRDQISQFQQDKMQQARAEDQMSENLQAANDEVINGLKYLVGSTGWGKQPINAYFNRQHFPDRTFQWYANEGQTVLRQAKVKLSKQQLLNKPAKRKNYIKTKDLEKSMKAQKQLRKK</sequence>
<organism evidence="1 2">
    <name type="scientific">Streblomastix strix</name>
    <dbReference type="NCBI Taxonomy" id="222440"/>
    <lineage>
        <taxon>Eukaryota</taxon>
        <taxon>Metamonada</taxon>
        <taxon>Preaxostyla</taxon>
        <taxon>Oxymonadida</taxon>
        <taxon>Streblomastigidae</taxon>
        <taxon>Streblomastix</taxon>
    </lineage>
</organism>
<proteinExistence type="predicted"/>
<protein>
    <submittedName>
        <fullName evidence="1">Uncharacterized protein</fullName>
    </submittedName>
</protein>
<evidence type="ECO:0000313" key="2">
    <source>
        <dbReference type="Proteomes" id="UP000324800"/>
    </source>
</evidence>
<dbReference type="Proteomes" id="UP000324800">
    <property type="component" value="Unassembled WGS sequence"/>
</dbReference>
<accession>A0A5J4V440</accession>
<reference evidence="1 2" key="1">
    <citation type="submission" date="2019-03" db="EMBL/GenBank/DDBJ databases">
        <title>Single cell metagenomics reveals metabolic interactions within the superorganism composed of flagellate Streblomastix strix and complex community of Bacteroidetes bacteria on its surface.</title>
        <authorList>
            <person name="Treitli S.C."/>
            <person name="Kolisko M."/>
            <person name="Husnik F."/>
            <person name="Keeling P."/>
            <person name="Hampl V."/>
        </authorList>
    </citation>
    <scope>NUCLEOTIDE SEQUENCE [LARGE SCALE GENOMIC DNA]</scope>
    <source>
        <strain evidence="1">ST1C</strain>
    </source>
</reference>
<dbReference type="AlphaFoldDB" id="A0A5J4V440"/>
<evidence type="ECO:0000313" key="1">
    <source>
        <dbReference type="EMBL" id="KAA6376785.1"/>
    </source>
</evidence>